<dbReference type="SUPFAM" id="SSF111337">
    <property type="entry name" value="QueA-like"/>
    <property type="match status" value="1"/>
</dbReference>
<keyword evidence="13" id="KW-0328">Glycosyltransferase</keyword>
<comment type="subcellular location">
    <subcellularLocation>
        <location evidence="1">Cytoplasm</location>
    </subcellularLocation>
</comment>
<evidence type="ECO:0000256" key="8">
    <source>
        <dbReference type="ARBA" id="ARBA00052751"/>
    </source>
</evidence>
<evidence type="ECO:0000256" key="3">
    <source>
        <dbReference type="ARBA" id="ARBA00011245"/>
    </source>
</evidence>
<comment type="similarity">
    <text evidence="9">Belongs to the QueA family.</text>
</comment>
<evidence type="ECO:0000256" key="12">
    <source>
        <dbReference type="ARBA" id="ARBA00076160"/>
    </source>
</evidence>
<reference evidence="13" key="1">
    <citation type="journal article" date="2020" name="mSystems">
        <title>Genome- and Community-Level Interaction Insights into Carbon Utilization and Element Cycling Functions of Hydrothermarchaeota in Hydrothermal Sediment.</title>
        <authorList>
            <person name="Zhou Z."/>
            <person name="Liu Y."/>
            <person name="Xu W."/>
            <person name="Pan J."/>
            <person name="Luo Z.H."/>
            <person name="Li M."/>
        </authorList>
    </citation>
    <scope>NUCLEOTIDE SEQUENCE [LARGE SCALE GENOMIC DNA]</scope>
    <source>
        <strain evidence="13">HyVt-28</strain>
    </source>
</reference>
<dbReference type="FunFam" id="3.40.1780.10:FF:000001">
    <property type="entry name" value="S-adenosylmethionine:tRNA ribosyltransferase-isomerase"/>
    <property type="match status" value="1"/>
</dbReference>
<dbReference type="EC" id="2.4.99.17" evidence="10"/>
<keyword evidence="7" id="KW-0671">Queuosine biosynthesis</keyword>
<dbReference type="InterPro" id="IPR042119">
    <property type="entry name" value="QueA_dom2"/>
</dbReference>
<accession>A0A7V0LTI2</accession>
<keyword evidence="6" id="KW-0949">S-adenosyl-L-methionine</keyword>
<evidence type="ECO:0000256" key="10">
    <source>
        <dbReference type="ARBA" id="ARBA00066503"/>
    </source>
</evidence>
<dbReference type="Proteomes" id="UP000886381">
    <property type="component" value="Unassembled WGS sequence"/>
</dbReference>
<keyword evidence="4" id="KW-0963">Cytoplasm</keyword>
<dbReference type="InterPro" id="IPR036100">
    <property type="entry name" value="QueA_sf"/>
</dbReference>
<protein>
    <recommendedName>
        <fullName evidence="11">S-adenosylmethionine:tRNA ribosyltransferase-isomerase</fullName>
        <ecNumber evidence="10">2.4.99.17</ecNumber>
    </recommendedName>
    <alternativeName>
        <fullName evidence="12">Queuosine biosynthesis protein QueA</fullName>
    </alternativeName>
</protein>
<comment type="subunit">
    <text evidence="3">Monomer.</text>
</comment>
<dbReference type="GO" id="GO:0051075">
    <property type="term" value="F:S-adenosylmethionine:tRNA ribosyltransferase-isomerase activity"/>
    <property type="evidence" value="ECO:0007669"/>
    <property type="project" value="UniProtKB-EC"/>
</dbReference>
<evidence type="ECO:0000256" key="5">
    <source>
        <dbReference type="ARBA" id="ARBA00022679"/>
    </source>
</evidence>
<evidence type="ECO:0000313" key="13">
    <source>
        <dbReference type="EMBL" id="HDL59952.1"/>
    </source>
</evidence>
<dbReference type="Gene3D" id="2.40.10.240">
    <property type="entry name" value="QueA-like"/>
    <property type="match status" value="1"/>
</dbReference>
<comment type="caution">
    <text evidence="13">The sequence shown here is derived from an EMBL/GenBank/DDBJ whole genome shotgun (WGS) entry which is preliminary data.</text>
</comment>
<evidence type="ECO:0000256" key="7">
    <source>
        <dbReference type="ARBA" id="ARBA00022785"/>
    </source>
</evidence>
<name>A0A7V0LTI2_UNCW3</name>
<evidence type="ECO:0000256" key="11">
    <source>
        <dbReference type="ARBA" id="ARBA00069325"/>
    </source>
</evidence>
<evidence type="ECO:0000256" key="4">
    <source>
        <dbReference type="ARBA" id="ARBA00022490"/>
    </source>
</evidence>
<dbReference type="Pfam" id="PF02547">
    <property type="entry name" value="Queuosine_synth"/>
    <property type="match status" value="1"/>
</dbReference>
<organism evidence="13">
    <name type="scientific">candidate division WOR-3 bacterium</name>
    <dbReference type="NCBI Taxonomy" id="2052148"/>
    <lineage>
        <taxon>Bacteria</taxon>
        <taxon>Bacteria division WOR-3</taxon>
    </lineage>
</organism>
<proteinExistence type="inferred from homology"/>
<dbReference type="Gene3D" id="3.40.1780.10">
    <property type="entry name" value="QueA-like"/>
    <property type="match status" value="1"/>
</dbReference>
<evidence type="ECO:0000256" key="1">
    <source>
        <dbReference type="ARBA" id="ARBA00004496"/>
    </source>
</evidence>
<dbReference type="GO" id="GO:0008616">
    <property type="term" value="P:tRNA queuosine(34) biosynthetic process"/>
    <property type="evidence" value="ECO:0007669"/>
    <property type="project" value="UniProtKB-KW"/>
</dbReference>
<comment type="catalytic activity">
    <reaction evidence="8">
        <text>7-aminomethyl-7-carbaguanosine(34) in tRNA + S-adenosyl-L-methionine = epoxyqueuosine(34) in tRNA + adenine + L-methionine + 2 H(+)</text>
        <dbReference type="Rhea" id="RHEA:32155"/>
        <dbReference type="Rhea" id="RHEA-COMP:10342"/>
        <dbReference type="Rhea" id="RHEA-COMP:18582"/>
        <dbReference type="ChEBI" id="CHEBI:15378"/>
        <dbReference type="ChEBI" id="CHEBI:16708"/>
        <dbReference type="ChEBI" id="CHEBI:57844"/>
        <dbReference type="ChEBI" id="CHEBI:59789"/>
        <dbReference type="ChEBI" id="CHEBI:82833"/>
        <dbReference type="ChEBI" id="CHEBI:194443"/>
        <dbReference type="EC" id="2.4.99.17"/>
    </reaction>
</comment>
<dbReference type="AlphaFoldDB" id="A0A7V0LTI2"/>
<keyword evidence="5 13" id="KW-0808">Transferase</keyword>
<evidence type="ECO:0000256" key="2">
    <source>
        <dbReference type="ARBA" id="ARBA00004691"/>
    </source>
</evidence>
<dbReference type="PANTHER" id="PTHR30307:SF0">
    <property type="entry name" value="S-ADENOSYLMETHIONINE:TRNA RIBOSYLTRANSFERASE-ISOMERASE"/>
    <property type="match status" value="1"/>
</dbReference>
<comment type="pathway">
    <text evidence="2">tRNA modification; tRNA-queuosine biosynthesis.</text>
</comment>
<feature type="non-terminal residue" evidence="13">
    <location>
        <position position="1"/>
    </location>
</feature>
<sequence>EITEGKRIVEIKHGPEIYTLLDKYGKVPLPPYIKREPRGEDEEWYQTVFAEIPGSIAAPTAGLHFTQEILTQLKQKGVLIEYILLHVGTGTFKPIKTKDITQHKMDAEYYEIPEKVLENIVKIKQSKGRLIACGTTTVRALESWSYDNTRSKGWTSLFIYPGYSFKVVDGMVTNFHLPKSTPLLMVSALAGRENIMKAYKEAVALKYRFFSYGDAMLIIP</sequence>
<dbReference type="GO" id="GO:0005737">
    <property type="term" value="C:cytoplasm"/>
    <property type="evidence" value="ECO:0007669"/>
    <property type="project" value="UniProtKB-SubCell"/>
</dbReference>
<dbReference type="InterPro" id="IPR003699">
    <property type="entry name" value="QueA"/>
</dbReference>
<evidence type="ECO:0000256" key="9">
    <source>
        <dbReference type="ARBA" id="ARBA00061210"/>
    </source>
</evidence>
<dbReference type="InterPro" id="IPR042118">
    <property type="entry name" value="QueA_dom1"/>
</dbReference>
<dbReference type="EMBL" id="DRDR01000030">
    <property type="protein sequence ID" value="HDL59952.1"/>
    <property type="molecule type" value="Genomic_DNA"/>
</dbReference>
<dbReference type="NCBIfam" id="TIGR00113">
    <property type="entry name" value="queA"/>
    <property type="match status" value="1"/>
</dbReference>
<evidence type="ECO:0000256" key="6">
    <source>
        <dbReference type="ARBA" id="ARBA00022691"/>
    </source>
</evidence>
<dbReference type="PANTHER" id="PTHR30307">
    <property type="entry name" value="S-ADENOSYLMETHIONINE:TRNA RIBOSYLTRANSFERASE-ISOMERASE"/>
    <property type="match status" value="1"/>
</dbReference>
<gene>
    <name evidence="13" type="primary">queA</name>
    <name evidence="13" type="ORF">ENH14_00690</name>
</gene>